<gene>
    <name evidence="2" type="ORF">AVEN_64321_1</name>
</gene>
<evidence type="ECO:0000256" key="1">
    <source>
        <dbReference type="SAM" id="MobiDB-lite"/>
    </source>
</evidence>
<feature type="region of interest" description="Disordered" evidence="1">
    <location>
        <begin position="82"/>
        <end position="113"/>
    </location>
</feature>
<keyword evidence="3" id="KW-1185">Reference proteome</keyword>
<dbReference type="EMBL" id="BGPR01041594">
    <property type="protein sequence ID" value="GBO17879.1"/>
    <property type="molecule type" value="Genomic_DNA"/>
</dbReference>
<evidence type="ECO:0000313" key="2">
    <source>
        <dbReference type="EMBL" id="GBO17879.1"/>
    </source>
</evidence>
<organism evidence="2 3">
    <name type="scientific">Araneus ventricosus</name>
    <name type="common">Orbweaver spider</name>
    <name type="synonym">Epeira ventricosa</name>
    <dbReference type="NCBI Taxonomy" id="182803"/>
    <lineage>
        <taxon>Eukaryota</taxon>
        <taxon>Metazoa</taxon>
        <taxon>Ecdysozoa</taxon>
        <taxon>Arthropoda</taxon>
        <taxon>Chelicerata</taxon>
        <taxon>Arachnida</taxon>
        <taxon>Araneae</taxon>
        <taxon>Araneomorphae</taxon>
        <taxon>Entelegynae</taxon>
        <taxon>Araneoidea</taxon>
        <taxon>Araneidae</taxon>
        <taxon>Araneus</taxon>
    </lineage>
</organism>
<sequence length="113" mass="12747">MDLTYQARTLNPLDTDTRLVYTVVAWWNQRVGTHLLGSRTWYPQAPKPRPHHQANEALGNPIGSKGNETKTLTWQKQYSTNLIGRREATSPSTKAQDDTCREWAAADSDPKPA</sequence>
<proteinExistence type="predicted"/>
<comment type="caution">
    <text evidence="2">The sequence shown here is derived from an EMBL/GenBank/DDBJ whole genome shotgun (WGS) entry which is preliminary data.</text>
</comment>
<feature type="non-terminal residue" evidence="2">
    <location>
        <position position="113"/>
    </location>
</feature>
<reference evidence="2 3" key="1">
    <citation type="journal article" date="2019" name="Sci. Rep.">
        <title>Orb-weaving spider Araneus ventricosus genome elucidates the spidroin gene catalogue.</title>
        <authorList>
            <person name="Kono N."/>
            <person name="Nakamura H."/>
            <person name="Ohtoshi R."/>
            <person name="Moran D.A.P."/>
            <person name="Shinohara A."/>
            <person name="Yoshida Y."/>
            <person name="Fujiwara M."/>
            <person name="Mori M."/>
            <person name="Tomita M."/>
            <person name="Arakawa K."/>
        </authorList>
    </citation>
    <scope>NUCLEOTIDE SEQUENCE [LARGE SCALE GENOMIC DNA]</scope>
</reference>
<evidence type="ECO:0000313" key="3">
    <source>
        <dbReference type="Proteomes" id="UP000499080"/>
    </source>
</evidence>
<name>A0A4Y2UXZ1_ARAVE</name>
<dbReference type="AlphaFoldDB" id="A0A4Y2UXZ1"/>
<feature type="region of interest" description="Disordered" evidence="1">
    <location>
        <begin position="42"/>
        <end position="70"/>
    </location>
</feature>
<protein>
    <submittedName>
        <fullName evidence="2">Uncharacterized protein</fullName>
    </submittedName>
</protein>
<accession>A0A4Y2UXZ1</accession>
<dbReference type="Proteomes" id="UP000499080">
    <property type="component" value="Unassembled WGS sequence"/>
</dbReference>